<dbReference type="SUPFAM" id="SSF55821">
    <property type="entry name" value="YrdC/RibB"/>
    <property type="match status" value="1"/>
</dbReference>
<dbReference type="Pfam" id="PF01300">
    <property type="entry name" value="Sua5_yciO_yrdC"/>
    <property type="match status" value="1"/>
</dbReference>
<reference evidence="2" key="1">
    <citation type="submission" date="2013-01" db="EMBL/GenBank/DDBJ databases">
        <title>Genome assembly of Mariniradius saccharolyticus AK6.</title>
        <authorList>
            <person name="Vaidya B."/>
            <person name="Khatri I."/>
            <person name="Tanuku N.R.S."/>
            <person name="Subramanian S."/>
            <person name="Pinnaka A."/>
        </authorList>
    </citation>
    <scope>NUCLEOTIDE SEQUENCE [LARGE SCALE GENOMIC DNA]</scope>
    <source>
        <strain evidence="2">AK6</strain>
    </source>
</reference>
<dbReference type="STRING" id="1239962.C943_02839"/>
<dbReference type="InParanoid" id="M7XKB1"/>
<organism evidence="2 3">
    <name type="scientific">Mariniradius saccharolyticus AK6</name>
    <dbReference type="NCBI Taxonomy" id="1239962"/>
    <lineage>
        <taxon>Bacteria</taxon>
        <taxon>Pseudomonadati</taxon>
        <taxon>Bacteroidota</taxon>
        <taxon>Cytophagia</taxon>
        <taxon>Cytophagales</taxon>
        <taxon>Cyclobacteriaceae</taxon>
        <taxon>Mariniradius</taxon>
    </lineage>
</organism>
<dbReference type="PANTHER" id="PTHR42828">
    <property type="entry name" value="DHBP SYNTHASE RIBB-LIKE ALPHA/BETA DOMAIN-CONTAINING PROTEIN"/>
    <property type="match status" value="1"/>
</dbReference>
<dbReference type="Proteomes" id="UP000010953">
    <property type="component" value="Unassembled WGS sequence"/>
</dbReference>
<protein>
    <submittedName>
        <fullName evidence="2">Sua5 YciO YrdC YwlC family protein</fullName>
    </submittedName>
</protein>
<dbReference type="GO" id="GO:0003725">
    <property type="term" value="F:double-stranded RNA binding"/>
    <property type="evidence" value="ECO:0007669"/>
    <property type="project" value="InterPro"/>
</dbReference>
<evidence type="ECO:0000259" key="1">
    <source>
        <dbReference type="PROSITE" id="PS51163"/>
    </source>
</evidence>
<proteinExistence type="predicted"/>
<accession>M7XKB1</accession>
<gene>
    <name evidence="2" type="ORF">C943_02839</name>
</gene>
<dbReference type="Gene3D" id="3.90.870.10">
    <property type="entry name" value="DHBP synthase"/>
    <property type="match status" value="1"/>
</dbReference>
<dbReference type="InterPro" id="IPR006070">
    <property type="entry name" value="Sua5-like_dom"/>
</dbReference>
<name>M7XKB1_9BACT</name>
<dbReference type="InterPro" id="IPR017945">
    <property type="entry name" value="DHBP_synth_RibB-like_a/b_dom"/>
</dbReference>
<sequence length="231" mass="25945">MSLLNGTDIDELIDFVHLKIEKMAAEFIKLYPENPDMRKVSRIVDILRDGGIIIYPTDTVYGMGCDIHNQRAIERIARIKGIKPKHHNFSFICYDLSNISEYTRALSTPVFKIMKKALPGPYTFILEANNNVPKILNSNKKTVGIRVPDHAIPRLLVKELGSPILTTSIRDDDDVIEYSTDPELIFEKFRDLVDVVIDGGYGNNVASTILDCTGDDIEVVREGLGPVDEIL</sequence>
<dbReference type="EMBL" id="AMZY02000003">
    <property type="protein sequence ID" value="EMS34948.1"/>
    <property type="molecule type" value="Genomic_DNA"/>
</dbReference>
<dbReference type="AlphaFoldDB" id="M7XKB1"/>
<keyword evidence="3" id="KW-1185">Reference proteome</keyword>
<dbReference type="InterPro" id="IPR052532">
    <property type="entry name" value="SUA5_domain"/>
</dbReference>
<evidence type="ECO:0000313" key="2">
    <source>
        <dbReference type="EMBL" id="EMS34948.1"/>
    </source>
</evidence>
<dbReference type="eggNOG" id="COG0009">
    <property type="taxonomic scope" value="Bacteria"/>
</dbReference>
<evidence type="ECO:0000313" key="3">
    <source>
        <dbReference type="Proteomes" id="UP000010953"/>
    </source>
</evidence>
<feature type="domain" description="YrdC-like" evidence="1">
    <location>
        <begin position="37"/>
        <end position="225"/>
    </location>
</feature>
<dbReference type="PANTHER" id="PTHR42828:SF3">
    <property type="entry name" value="THREONYLCARBAMOYL-AMP SYNTHASE"/>
    <property type="match status" value="1"/>
</dbReference>
<comment type="caution">
    <text evidence="2">The sequence shown here is derived from an EMBL/GenBank/DDBJ whole genome shotgun (WGS) entry which is preliminary data.</text>
</comment>
<dbReference type="PROSITE" id="PS51163">
    <property type="entry name" value="YRDC"/>
    <property type="match status" value="1"/>
</dbReference>
<dbReference type="NCBIfam" id="TIGR00057">
    <property type="entry name" value="L-threonylcarbamoyladenylate synthase"/>
    <property type="match status" value="1"/>
</dbReference>